<name>A0A5J5ETK0_9PEZI</name>
<accession>A0A5J5ETK0</accession>
<evidence type="ECO:0000313" key="4">
    <source>
        <dbReference type="Proteomes" id="UP000326924"/>
    </source>
</evidence>
<evidence type="ECO:0000313" key="2">
    <source>
        <dbReference type="EMBL" id="KAA8903347.1"/>
    </source>
</evidence>
<keyword evidence="4" id="KW-1185">Reference proteome</keyword>
<comment type="caution">
    <text evidence="3">The sequence shown here is derived from an EMBL/GenBank/DDBJ whole genome shotgun (WGS) entry which is preliminary data.</text>
</comment>
<dbReference type="AlphaFoldDB" id="A0A5J5ETK0"/>
<dbReference type="EMBL" id="VXIS01000119">
    <property type="protein sequence ID" value="KAA8903347.1"/>
    <property type="molecule type" value="Genomic_DNA"/>
</dbReference>
<feature type="compositionally biased region" description="Polar residues" evidence="1">
    <location>
        <begin position="114"/>
        <end position="124"/>
    </location>
</feature>
<feature type="region of interest" description="Disordered" evidence="1">
    <location>
        <begin position="81"/>
        <end position="179"/>
    </location>
</feature>
<dbReference type="EMBL" id="VXIS01000119">
    <property type="protein sequence ID" value="KAA8903350.1"/>
    <property type="molecule type" value="Genomic_DNA"/>
</dbReference>
<feature type="region of interest" description="Disordered" evidence="1">
    <location>
        <begin position="247"/>
        <end position="279"/>
    </location>
</feature>
<gene>
    <name evidence="2" type="ORF">FN846DRAFT_1022289</name>
    <name evidence="3" type="ORF">FN846DRAFT_1022290</name>
</gene>
<feature type="region of interest" description="Disordered" evidence="1">
    <location>
        <begin position="1"/>
        <end position="28"/>
    </location>
</feature>
<organism evidence="3 4">
    <name type="scientific">Sphaerosporella brunnea</name>
    <dbReference type="NCBI Taxonomy" id="1250544"/>
    <lineage>
        <taxon>Eukaryota</taxon>
        <taxon>Fungi</taxon>
        <taxon>Dikarya</taxon>
        <taxon>Ascomycota</taxon>
        <taxon>Pezizomycotina</taxon>
        <taxon>Pezizomycetes</taxon>
        <taxon>Pezizales</taxon>
        <taxon>Pyronemataceae</taxon>
        <taxon>Sphaerosporella</taxon>
    </lineage>
</organism>
<protein>
    <submittedName>
        <fullName evidence="3">Uncharacterized protein</fullName>
    </submittedName>
</protein>
<evidence type="ECO:0000256" key="1">
    <source>
        <dbReference type="SAM" id="MobiDB-lite"/>
    </source>
</evidence>
<dbReference type="Proteomes" id="UP000326924">
    <property type="component" value="Unassembled WGS sequence"/>
</dbReference>
<feature type="compositionally biased region" description="Low complexity" evidence="1">
    <location>
        <begin position="88"/>
        <end position="100"/>
    </location>
</feature>
<reference evidence="3 4" key="1">
    <citation type="submission" date="2019-09" db="EMBL/GenBank/DDBJ databases">
        <title>Draft genome of the ectomycorrhizal ascomycete Sphaerosporella brunnea.</title>
        <authorList>
            <consortium name="DOE Joint Genome Institute"/>
            <person name="Benucci G.M."/>
            <person name="Marozzi G."/>
            <person name="Antonielli L."/>
            <person name="Sanchez S."/>
            <person name="Marco P."/>
            <person name="Wang X."/>
            <person name="Falini L.B."/>
            <person name="Barry K."/>
            <person name="Haridas S."/>
            <person name="Lipzen A."/>
            <person name="Labutti K."/>
            <person name="Grigoriev I.V."/>
            <person name="Murat C."/>
            <person name="Martin F."/>
            <person name="Albertini E."/>
            <person name="Donnini D."/>
            <person name="Bonito G."/>
        </authorList>
    </citation>
    <scope>NUCLEOTIDE SEQUENCE [LARGE SCALE GENOMIC DNA]</scope>
    <source>
        <strain evidence="3 4">Sb_GMNB300</strain>
    </source>
</reference>
<sequence length="307" mass="32672">MASSSRHHRQRARRQMRTSTRVAARARLPELPFPRQAYRYFDANGNAGPAPTVTDGFFEIRNPLAPPDGGEDYEVFTDLESEPEDVSDGASAVASSAGAVKRLSKGKEKEVVTRNANHGTQSSGRAKKPMVEAECPKGKARYTPFPKIDKQTLAQADKTPTKGSPVAESVEWSPPPTWAAVNNEKGMAVERSGSQVFTVTPALGLARARALRSSGNAGLKPGPQFNTSATTGAVRASYPRISETVAAAKKPINGRQPSYEPRARPNADAGLPVTTPGRVRKPIARDSVLGLALQAFKASSGNKAASK</sequence>
<feature type="compositionally biased region" description="Basic residues" evidence="1">
    <location>
        <begin position="1"/>
        <end position="16"/>
    </location>
</feature>
<evidence type="ECO:0000313" key="3">
    <source>
        <dbReference type="EMBL" id="KAA8903350.1"/>
    </source>
</evidence>
<proteinExistence type="predicted"/>